<dbReference type="PANTHER" id="PTHR37477:SF1">
    <property type="entry name" value="COBALT-PRECORRIN-5A HYDROLASE"/>
    <property type="match status" value="1"/>
</dbReference>
<accession>A0ABW5CDS6</accession>
<reference evidence="3" key="1">
    <citation type="journal article" date="2019" name="Int. J. Syst. Evol. Microbiol.">
        <title>The Global Catalogue of Microorganisms (GCM) 10K type strain sequencing project: providing services to taxonomists for standard genome sequencing and annotation.</title>
        <authorList>
            <consortium name="The Broad Institute Genomics Platform"/>
            <consortium name="The Broad Institute Genome Sequencing Center for Infectious Disease"/>
            <person name="Wu L."/>
            <person name="Ma J."/>
        </authorList>
    </citation>
    <scope>NUCLEOTIDE SEQUENCE [LARGE SCALE GENOMIC DNA]</scope>
    <source>
        <strain evidence="3">KCTC 15012</strain>
    </source>
</reference>
<dbReference type="SUPFAM" id="SSF159664">
    <property type="entry name" value="CobE/GbiG C-terminal domain-like"/>
    <property type="match status" value="1"/>
</dbReference>
<keyword evidence="3" id="KW-1185">Reference proteome</keyword>
<dbReference type="Gene3D" id="3.30.420.180">
    <property type="entry name" value="CobE/GbiG C-terminal domain"/>
    <property type="match status" value="1"/>
</dbReference>
<gene>
    <name evidence="2" type="ORF">ACFSNB_16550</name>
</gene>
<comment type="caution">
    <text evidence="2">The sequence shown here is derived from an EMBL/GenBank/DDBJ whole genome shotgun (WGS) entry which is preliminary data.</text>
</comment>
<dbReference type="InterPro" id="IPR052553">
    <property type="entry name" value="CbiG_hydrolase"/>
</dbReference>
<dbReference type="RefSeq" id="WP_377318579.1">
    <property type="nucleotide sequence ID" value="NZ_JBHUIY010000046.1"/>
</dbReference>
<evidence type="ECO:0000259" key="1">
    <source>
        <dbReference type="Pfam" id="PF01890"/>
    </source>
</evidence>
<proteinExistence type="predicted"/>
<dbReference type="InterPro" id="IPR036518">
    <property type="entry name" value="CobE/GbiG_C_sf"/>
</dbReference>
<dbReference type="EMBL" id="JBHUIY010000046">
    <property type="protein sequence ID" value="MFD2235415.1"/>
    <property type="molecule type" value="Genomic_DNA"/>
</dbReference>
<dbReference type="InterPro" id="IPR002750">
    <property type="entry name" value="CobE/GbiG_C"/>
</dbReference>
<name>A0ABW5CDS6_9PROT</name>
<feature type="domain" description="CobE/GbiG C-terminal" evidence="1">
    <location>
        <begin position="6"/>
        <end position="125"/>
    </location>
</feature>
<dbReference type="Pfam" id="PF01890">
    <property type="entry name" value="CbiG_C"/>
    <property type="match status" value="1"/>
</dbReference>
<protein>
    <submittedName>
        <fullName evidence="2">Cobalamin biosynthesis protein</fullName>
    </submittedName>
</protein>
<dbReference type="Proteomes" id="UP001597296">
    <property type="component" value="Unassembled WGS sequence"/>
</dbReference>
<dbReference type="PANTHER" id="PTHR37477">
    <property type="entry name" value="COBALT-PRECORRIN-5A HYDROLASE"/>
    <property type="match status" value="1"/>
</dbReference>
<organism evidence="2 3">
    <name type="scientific">Phaeospirillum tilakii</name>
    <dbReference type="NCBI Taxonomy" id="741673"/>
    <lineage>
        <taxon>Bacteria</taxon>
        <taxon>Pseudomonadati</taxon>
        <taxon>Pseudomonadota</taxon>
        <taxon>Alphaproteobacteria</taxon>
        <taxon>Rhodospirillales</taxon>
        <taxon>Rhodospirillaceae</taxon>
        <taxon>Phaeospirillum</taxon>
    </lineage>
</organism>
<evidence type="ECO:0000313" key="3">
    <source>
        <dbReference type="Proteomes" id="UP001597296"/>
    </source>
</evidence>
<evidence type="ECO:0000313" key="2">
    <source>
        <dbReference type="EMBL" id="MFD2235415.1"/>
    </source>
</evidence>
<sequence>MPARAWLGIGCRPGLAPATLDAALAAFAARHRLDLATLAGLATLEARAGEPALVALAGRLGLPLRAFSAARLEQETPRLATPSARVFALTGCHGVAEAAALAAAGPAAILRIPRAAFAAVTLAVAE</sequence>